<evidence type="ECO:0000313" key="2">
    <source>
        <dbReference type="EMBL" id="MFB9052046.1"/>
    </source>
</evidence>
<evidence type="ECO:0000313" key="3">
    <source>
        <dbReference type="Proteomes" id="UP001589605"/>
    </source>
</evidence>
<dbReference type="SUPFAM" id="SSF49464">
    <property type="entry name" value="Carboxypeptidase regulatory domain-like"/>
    <property type="match status" value="1"/>
</dbReference>
<keyword evidence="3" id="KW-1185">Reference proteome</keyword>
<feature type="signal peptide" evidence="1">
    <location>
        <begin position="1"/>
        <end position="18"/>
    </location>
</feature>
<keyword evidence="1" id="KW-0732">Signal</keyword>
<feature type="chain" id="PRO_5046554968" evidence="1">
    <location>
        <begin position="19"/>
        <end position="121"/>
    </location>
</feature>
<reference evidence="2 3" key="1">
    <citation type="submission" date="2024-09" db="EMBL/GenBank/DDBJ databases">
        <authorList>
            <person name="Sun Q."/>
            <person name="Mori K."/>
        </authorList>
    </citation>
    <scope>NUCLEOTIDE SEQUENCE [LARGE SCALE GENOMIC DNA]</scope>
    <source>
        <strain evidence="2 3">CECT 8286</strain>
    </source>
</reference>
<protein>
    <submittedName>
        <fullName evidence="2">Carboxypeptidase-like regulatory domain-containing protein</fullName>
    </submittedName>
</protein>
<dbReference type="EMBL" id="JBHMEZ010000001">
    <property type="protein sequence ID" value="MFB9052046.1"/>
    <property type="molecule type" value="Genomic_DNA"/>
</dbReference>
<organism evidence="2 3">
    <name type="scientific">Formosa undariae</name>
    <dbReference type="NCBI Taxonomy" id="1325436"/>
    <lineage>
        <taxon>Bacteria</taxon>
        <taxon>Pseudomonadati</taxon>
        <taxon>Bacteroidota</taxon>
        <taxon>Flavobacteriia</taxon>
        <taxon>Flavobacteriales</taxon>
        <taxon>Flavobacteriaceae</taxon>
        <taxon>Formosa</taxon>
    </lineage>
</organism>
<dbReference type="InterPro" id="IPR008969">
    <property type="entry name" value="CarboxyPept-like_regulatory"/>
</dbReference>
<dbReference type="Pfam" id="PF13620">
    <property type="entry name" value="CarboxypepD_reg"/>
    <property type="match status" value="1"/>
</dbReference>
<comment type="caution">
    <text evidence="2">The sequence shown here is derived from an EMBL/GenBank/DDBJ whole genome shotgun (WGS) entry which is preliminary data.</text>
</comment>
<dbReference type="Gene3D" id="2.60.40.1120">
    <property type="entry name" value="Carboxypeptidase-like, regulatory domain"/>
    <property type="match status" value="1"/>
</dbReference>
<proteinExistence type="predicted"/>
<accession>A0ABV5EXX8</accession>
<gene>
    <name evidence="2" type="ORF">ACFFVB_03035</name>
</gene>
<sequence length="121" mass="13534">MSLKLTYLILLCSCFCFAQENKISGKVQDNHDSPIAYANIILVNKADDSKILGTITNDTGYFVIKNIETGTYNLEISFVGYSSYSTELVIDKVLFLNSVVLKEISPEELEVIEVIIEDVDK</sequence>
<name>A0ABV5EXX8_9FLAO</name>
<dbReference type="Proteomes" id="UP001589605">
    <property type="component" value="Unassembled WGS sequence"/>
</dbReference>
<dbReference type="RefSeq" id="WP_382381032.1">
    <property type="nucleotide sequence ID" value="NZ_JBHMEZ010000001.1"/>
</dbReference>
<evidence type="ECO:0000256" key="1">
    <source>
        <dbReference type="SAM" id="SignalP"/>
    </source>
</evidence>